<accession>A0AAV5RZ91</accession>
<dbReference type="GO" id="GO:0005739">
    <property type="term" value="C:mitochondrion"/>
    <property type="evidence" value="ECO:0007669"/>
    <property type="project" value="TreeGrafter"/>
</dbReference>
<keyword evidence="10" id="KW-0460">Magnesium</keyword>
<keyword evidence="16" id="KW-1185">Reference proteome</keyword>
<evidence type="ECO:0000256" key="13">
    <source>
        <dbReference type="ARBA" id="ARBA00023125"/>
    </source>
</evidence>
<evidence type="ECO:0000256" key="2">
    <source>
        <dbReference type="ARBA" id="ARBA00001966"/>
    </source>
</evidence>
<dbReference type="GO" id="GO:0045145">
    <property type="term" value="F:single-stranded DNA 5'-3' DNA exonuclease activity"/>
    <property type="evidence" value="ECO:0007669"/>
    <property type="project" value="InterPro"/>
</dbReference>
<dbReference type="PANTHER" id="PTHR14464:SF4">
    <property type="entry name" value="EXONUCLEASE V"/>
    <property type="match status" value="1"/>
</dbReference>
<dbReference type="GO" id="GO:0036297">
    <property type="term" value="P:interstrand cross-link repair"/>
    <property type="evidence" value="ECO:0007669"/>
    <property type="project" value="TreeGrafter"/>
</dbReference>
<evidence type="ECO:0000256" key="8">
    <source>
        <dbReference type="ARBA" id="ARBA00022801"/>
    </source>
</evidence>
<evidence type="ECO:0000313" key="15">
    <source>
        <dbReference type="EMBL" id="GMM56466.1"/>
    </source>
</evidence>
<protein>
    <recommendedName>
        <fullName evidence="5">Exonuclease V, mitochondrial</fullName>
    </recommendedName>
    <alternativeName>
        <fullName evidence="14">Defects in morphology protein 1</fullName>
    </alternativeName>
</protein>
<evidence type="ECO:0000256" key="4">
    <source>
        <dbReference type="ARBA" id="ARBA00011245"/>
    </source>
</evidence>
<evidence type="ECO:0000256" key="3">
    <source>
        <dbReference type="ARBA" id="ARBA00009797"/>
    </source>
</evidence>
<keyword evidence="8" id="KW-0378">Hydrolase</keyword>
<comment type="similarity">
    <text evidence="3">Belongs to the EXO5 family.</text>
</comment>
<dbReference type="GO" id="GO:0005634">
    <property type="term" value="C:nucleus"/>
    <property type="evidence" value="ECO:0007669"/>
    <property type="project" value="TreeGrafter"/>
</dbReference>
<comment type="cofactor">
    <cofactor evidence="2">
        <name>[4Fe-4S] cluster</name>
        <dbReference type="ChEBI" id="CHEBI:49883"/>
    </cofactor>
</comment>
<evidence type="ECO:0000256" key="14">
    <source>
        <dbReference type="ARBA" id="ARBA00030412"/>
    </source>
</evidence>
<dbReference type="GO" id="GO:0003677">
    <property type="term" value="F:DNA binding"/>
    <property type="evidence" value="ECO:0007669"/>
    <property type="project" value="UniProtKB-KW"/>
</dbReference>
<comment type="cofactor">
    <cofactor evidence="1">
        <name>Mg(2+)</name>
        <dbReference type="ChEBI" id="CHEBI:18420"/>
    </cofactor>
</comment>
<evidence type="ECO:0000256" key="11">
    <source>
        <dbReference type="ARBA" id="ARBA00023004"/>
    </source>
</evidence>
<evidence type="ECO:0000256" key="7">
    <source>
        <dbReference type="ARBA" id="ARBA00022722"/>
    </source>
</evidence>
<keyword evidence="12" id="KW-0411">Iron-sulfur</keyword>
<evidence type="ECO:0000256" key="6">
    <source>
        <dbReference type="ARBA" id="ARBA00022485"/>
    </source>
</evidence>
<keyword evidence="6" id="KW-0479">Metal-binding</keyword>
<evidence type="ECO:0000256" key="12">
    <source>
        <dbReference type="ARBA" id="ARBA00023014"/>
    </source>
</evidence>
<sequence length="450" mass="48102">MPRRIRSLGLFGKTARTAAKPNAQTQYALDKYTALLPLVNGQDKGDSATPPLEGDPATLLRRLGPPLPFVLGGSPRLSVTRLMTKGWCELRYLYDARAGIPRPAAAARTLTRGTRAHARLENSAHPGDARLAAALRAEGMGDFVRTLPYGWAATLGRLLQLAAGGESRELLCHGWVRGSSDAPPVLVSGVVDRLSWEGEAPIPLPLDDSTDIATLLPLLQEQVNERVKHGGNIVVSDTKTRSTFTTPTQGSVLRATTMQLAYYRGYLEALAQDAPRTFASLLENARLHGVDADAPLRTEEVAALVRLVPSLQADAAQLAAGEAVQTLVGPVTVASPCWLAARLAQGYALLGGALGGTLRVEYYCRGTNFHTATVPYSAALRAERVAHEADAAAFLWGRRPVQPVARRLDALRTYCAHCDYAAVCGWKRAVERDLGGLGPALVRIAEGACV</sequence>
<evidence type="ECO:0000256" key="5">
    <source>
        <dbReference type="ARBA" id="ARBA00013561"/>
    </source>
</evidence>
<evidence type="ECO:0000256" key="9">
    <source>
        <dbReference type="ARBA" id="ARBA00022839"/>
    </source>
</evidence>
<comment type="subunit">
    <text evidence="4">Monomer.</text>
</comment>
<keyword evidence="13" id="KW-0238">DNA-binding</keyword>
<dbReference type="EMBL" id="BTGD01000008">
    <property type="protein sequence ID" value="GMM56466.1"/>
    <property type="molecule type" value="Genomic_DNA"/>
</dbReference>
<organism evidence="15 16">
    <name type="scientific">Maudiozyma humilis</name>
    <name type="common">Sour dough yeast</name>
    <name type="synonym">Kazachstania humilis</name>
    <dbReference type="NCBI Taxonomy" id="51915"/>
    <lineage>
        <taxon>Eukaryota</taxon>
        <taxon>Fungi</taxon>
        <taxon>Dikarya</taxon>
        <taxon>Ascomycota</taxon>
        <taxon>Saccharomycotina</taxon>
        <taxon>Saccharomycetes</taxon>
        <taxon>Saccharomycetales</taxon>
        <taxon>Saccharomycetaceae</taxon>
        <taxon>Maudiozyma</taxon>
    </lineage>
</organism>
<dbReference type="Pfam" id="PF09810">
    <property type="entry name" value="Exo5"/>
    <property type="match status" value="1"/>
</dbReference>
<dbReference type="PANTHER" id="PTHR14464">
    <property type="entry name" value="EXONUCLEASE V"/>
    <property type="match status" value="1"/>
</dbReference>
<reference evidence="15 16" key="1">
    <citation type="journal article" date="2023" name="Elife">
        <title>Identification of key yeast species and microbe-microbe interactions impacting larval growth of Drosophila in the wild.</title>
        <authorList>
            <person name="Mure A."/>
            <person name="Sugiura Y."/>
            <person name="Maeda R."/>
            <person name="Honda K."/>
            <person name="Sakurai N."/>
            <person name="Takahashi Y."/>
            <person name="Watada M."/>
            <person name="Katoh T."/>
            <person name="Gotoh A."/>
            <person name="Gotoh Y."/>
            <person name="Taniguchi I."/>
            <person name="Nakamura K."/>
            <person name="Hayashi T."/>
            <person name="Katayama T."/>
            <person name="Uemura T."/>
            <person name="Hattori Y."/>
        </authorList>
    </citation>
    <scope>NUCLEOTIDE SEQUENCE [LARGE SCALE GENOMIC DNA]</scope>
    <source>
        <strain evidence="15 16">KH-74</strain>
    </source>
</reference>
<comment type="caution">
    <text evidence="15">The sequence shown here is derived from an EMBL/GenBank/DDBJ whole genome shotgun (WGS) entry which is preliminary data.</text>
</comment>
<evidence type="ECO:0000313" key="16">
    <source>
        <dbReference type="Proteomes" id="UP001377567"/>
    </source>
</evidence>
<keyword evidence="6" id="KW-0004">4Fe-4S</keyword>
<name>A0AAV5RZ91_MAUHU</name>
<keyword evidence="9" id="KW-0269">Exonuclease</keyword>
<evidence type="ECO:0000256" key="10">
    <source>
        <dbReference type="ARBA" id="ARBA00022842"/>
    </source>
</evidence>
<gene>
    <name evidence="15" type="ORF">DAKH74_030820</name>
</gene>
<dbReference type="InterPro" id="IPR019190">
    <property type="entry name" value="EXOV"/>
</dbReference>
<keyword evidence="11" id="KW-0408">Iron</keyword>
<proteinExistence type="inferred from homology"/>
<dbReference type="AlphaFoldDB" id="A0AAV5RZ91"/>
<keyword evidence="7" id="KW-0540">Nuclease</keyword>
<evidence type="ECO:0000256" key="1">
    <source>
        <dbReference type="ARBA" id="ARBA00001946"/>
    </source>
</evidence>
<dbReference type="Proteomes" id="UP001377567">
    <property type="component" value="Unassembled WGS sequence"/>
</dbReference>
<dbReference type="GO" id="GO:0051539">
    <property type="term" value="F:4 iron, 4 sulfur cluster binding"/>
    <property type="evidence" value="ECO:0007669"/>
    <property type="project" value="UniProtKB-KW"/>
</dbReference>